<feature type="domain" description="IrrE N-terminal-like" evidence="1">
    <location>
        <begin position="28"/>
        <end position="152"/>
    </location>
</feature>
<comment type="caution">
    <text evidence="2">The sequence shown here is derived from an EMBL/GenBank/DDBJ whole genome shotgun (WGS) entry which is preliminary data.</text>
</comment>
<evidence type="ECO:0000313" key="2">
    <source>
        <dbReference type="EMBL" id="MBA6148023.1"/>
    </source>
</evidence>
<dbReference type="InterPro" id="IPR052345">
    <property type="entry name" value="Rad_response_metalloprotease"/>
</dbReference>
<dbReference type="InterPro" id="IPR010359">
    <property type="entry name" value="IrrE_HExxH"/>
</dbReference>
<dbReference type="Gene3D" id="1.10.10.2910">
    <property type="match status" value="1"/>
</dbReference>
<dbReference type="PANTHER" id="PTHR43236">
    <property type="entry name" value="ANTITOXIN HIGA1"/>
    <property type="match status" value="1"/>
</dbReference>
<accession>A0A7W2LVT9</accession>
<dbReference type="AlphaFoldDB" id="A0A7W2LVT9"/>
<sequence length="161" mass="18508">MSTYTASKALNEHWNGYLPVDPVYIANQYGIAVFAEKELDDVGASGDCYYDSKGRPVIRYNPYEAQTRQRFTIAHELGHILLGHIRPGERAHRDPKRSYDSFYERPMERQANDFAAQLLMPETVVRMAAKQNPNLRELAYEFNVSMDAIGYRTQNLGVSIW</sequence>
<dbReference type="RefSeq" id="WP_009685319.1">
    <property type="nucleotide sequence ID" value="NZ_JACGDA010000018.1"/>
</dbReference>
<gene>
    <name evidence="2" type="ORF">H4C15_10950</name>
</gene>
<dbReference type="Pfam" id="PF06114">
    <property type="entry name" value="Peptidase_M78"/>
    <property type="match status" value="1"/>
</dbReference>
<dbReference type="Proteomes" id="UP000577346">
    <property type="component" value="Unassembled WGS sequence"/>
</dbReference>
<proteinExistence type="predicted"/>
<organism evidence="2 3">
    <name type="scientific">Pseudomonas juntendi</name>
    <dbReference type="NCBI Taxonomy" id="2666183"/>
    <lineage>
        <taxon>Bacteria</taxon>
        <taxon>Pseudomonadati</taxon>
        <taxon>Pseudomonadota</taxon>
        <taxon>Gammaproteobacteria</taxon>
        <taxon>Pseudomonadales</taxon>
        <taxon>Pseudomonadaceae</taxon>
        <taxon>Pseudomonas</taxon>
    </lineage>
</organism>
<reference evidence="2 3" key="1">
    <citation type="submission" date="2020-07" db="EMBL/GenBank/DDBJ databases">
        <title>Diversity of carbapenemase encoding genes among Pseudomonas putida group clinical isolates in a tertiary Brazilian hospital.</title>
        <authorList>
            <person name="Alberto-Lei F."/>
            <person name="Nodari C.S."/>
            <person name="Streling A.P."/>
            <person name="Paulino J.T."/>
            <person name="Bessa-Neto F.O."/>
            <person name="Cayo R."/>
            <person name="Gales A.C."/>
        </authorList>
    </citation>
    <scope>NUCLEOTIDE SEQUENCE [LARGE SCALE GENOMIC DNA]</scope>
    <source>
        <strain evidence="2 3">11213</strain>
    </source>
</reference>
<protein>
    <submittedName>
        <fullName evidence="2">ImmA/IrrE family metallo-endopeptidase</fullName>
    </submittedName>
</protein>
<name>A0A7W2LVT9_9PSED</name>
<evidence type="ECO:0000313" key="3">
    <source>
        <dbReference type="Proteomes" id="UP000577346"/>
    </source>
</evidence>
<dbReference type="EMBL" id="JACGDA010000018">
    <property type="protein sequence ID" value="MBA6148023.1"/>
    <property type="molecule type" value="Genomic_DNA"/>
</dbReference>
<dbReference type="PANTHER" id="PTHR43236:SF2">
    <property type="entry name" value="BLL0069 PROTEIN"/>
    <property type="match status" value="1"/>
</dbReference>
<evidence type="ECO:0000259" key="1">
    <source>
        <dbReference type="Pfam" id="PF06114"/>
    </source>
</evidence>